<evidence type="ECO:0008006" key="4">
    <source>
        <dbReference type="Google" id="ProtNLM"/>
    </source>
</evidence>
<sequence>MLGAKIAQDPEVQVEFASFLPPSLQKKALGVLPAADFQRLAEKSKNLILVETKNFAQSKNKIKQILQSSNLKEDPSGQSGQKYYRYRFYQTGLVGFEYLGFFLEIAFLVMLVSCLMFKVLTDCNLNQPGYQILAKIGTSKKLLARTLRQELLLVFAIPAGLGMMHILLGLQIFRGFLLNPYSQIVWPIVIFLSLYGIYCLLTYWLYRKTLLKN</sequence>
<keyword evidence="3" id="KW-1185">Reference proteome</keyword>
<dbReference type="EMBL" id="JABZEC010000002">
    <property type="protein sequence ID" value="NVY95960.1"/>
    <property type="molecule type" value="Genomic_DNA"/>
</dbReference>
<dbReference type="PANTHER" id="PTHR46795:SF3">
    <property type="entry name" value="ABC TRANSPORTER PERMEASE"/>
    <property type="match status" value="1"/>
</dbReference>
<feature type="transmembrane region" description="Helical" evidence="1">
    <location>
        <begin position="184"/>
        <end position="206"/>
    </location>
</feature>
<dbReference type="InterPro" id="IPR052536">
    <property type="entry name" value="ABC-4_Integral_Memb_Prot"/>
</dbReference>
<keyword evidence="1" id="KW-1133">Transmembrane helix</keyword>
<keyword evidence="1" id="KW-0472">Membrane</keyword>
<keyword evidence="1" id="KW-0812">Transmembrane</keyword>
<dbReference type="RefSeq" id="WP_176942131.1">
    <property type="nucleotide sequence ID" value="NZ_JABZEC010000002.1"/>
</dbReference>
<dbReference type="Proteomes" id="UP000563523">
    <property type="component" value="Unassembled WGS sequence"/>
</dbReference>
<proteinExistence type="predicted"/>
<evidence type="ECO:0000313" key="3">
    <source>
        <dbReference type="Proteomes" id="UP000563523"/>
    </source>
</evidence>
<comment type="caution">
    <text evidence="2">The sequence shown here is derived from an EMBL/GenBank/DDBJ whole genome shotgun (WGS) entry which is preliminary data.</text>
</comment>
<dbReference type="PANTHER" id="PTHR46795">
    <property type="entry name" value="ABC TRANSPORTER PERMEASE-RELATED-RELATED"/>
    <property type="match status" value="1"/>
</dbReference>
<feature type="transmembrane region" description="Helical" evidence="1">
    <location>
        <begin position="98"/>
        <end position="117"/>
    </location>
</feature>
<accession>A0A850R0T0</accession>
<reference evidence="2 3" key="1">
    <citation type="submission" date="2020-06" db="EMBL/GenBank/DDBJ databases">
        <authorList>
            <person name="Kang J."/>
        </authorList>
    </citation>
    <scope>NUCLEOTIDE SEQUENCE [LARGE SCALE GENOMIC DNA]</scope>
    <source>
        <strain evidence="2 3">DCY120</strain>
    </source>
</reference>
<evidence type="ECO:0000256" key="1">
    <source>
        <dbReference type="SAM" id="Phobius"/>
    </source>
</evidence>
<protein>
    <recommendedName>
        <fullName evidence="4">ABC3 transporter permease protein domain-containing protein</fullName>
    </recommendedName>
</protein>
<dbReference type="AlphaFoldDB" id="A0A850R0T0"/>
<evidence type="ECO:0000313" key="2">
    <source>
        <dbReference type="EMBL" id="NVY95960.1"/>
    </source>
</evidence>
<name>A0A850R0T0_9LACO</name>
<feature type="transmembrane region" description="Helical" evidence="1">
    <location>
        <begin position="151"/>
        <end position="172"/>
    </location>
</feature>
<gene>
    <name evidence="2" type="ORF">HU830_01975</name>
</gene>
<organism evidence="2 3">
    <name type="scientific">Bombilactobacillus apium</name>
    <dbReference type="NCBI Taxonomy" id="2675299"/>
    <lineage>
        <taxon>Bacteria</taxon>
        <taxon>Bacillati</taxon>
        <taxon>Bacillota</taxon>
        <taxon>Bacilli</taxon>
        <taxon>Lactobacillales</taxon>
        <taxon>Lactobacillaceae</taxon>
        <taxon>Bombilactobacillus</taxon>
    </lineage>
</organism>